<dbReference type="Proteomes" id="UP001059380">
    <property type="component" value="Chromosome"/>
</dbReference>
<evidence type="ECO:0000313" key="1">
    <source>
        <dbReference type="EMBL" id="UWZ82375.1"/>
    </source>
</evidence>
<evidence type="ECO:0000313" key="2">
    <source>
        <dbReference type="Proteomes" id="UP001059380"/>
    </source>
</evidence>
<dbReference type="Gene3D" id="2.60.40.10">
    <property type="entry name" value="Immunoglobulins"/>
    <property type="match status" value="1"/>
</dbReference>
<gene>
    <name evidence="1" type="ORF">MOP44_17570</name>
</gene>
<dbReference type="AlphaFoldDB" id="A0A9J7BI38"/>
<sequence length="349" mass="38511">MTGGGGPVGGPIGGATSACGSGSDGYGYNNQNGTISGVWLQNPNPGENPGHIQVNASAHTSSTFTKWMVCVDDEPVYQTNTATNWISQAIDVGTGAHVIYARVWDAAGHSNRSEVKLIRVGPAPSSSTVLPSPPANAQVLTEMQNDKGSWAICSDCAHGTNTTGKFWMKPDQSQPSRSGSSLEMFADGQGWTNVLFRDTMLGTSSATHFLWDFWVYHDPAAENHFWASEMDFWEVLGGKEFMIGSQCDFGDGYWSTWDSQGDRWVLNGIPCPHWSAGWHHVQWYMERINSTQYRYDTLVLDGQAYGLNQTWNFNDTTWPDMVGIQYQLDQDTSGTPLHEWVDDVTLTEW</sequence>
<keyword evidence="2" id="KW-1185">Reference proteome</keyword>
<dbReference type="EMBL" id="CP093313">
    <property type="protein sequence ID" value="UWZ82375.1"/>
    <property type="molecule type" value="Genomic_DNA"/>
</dbReference>
<dbReference type="InterPro" id="IPR013783">
    <property type="entry name" value="Ig-like_fold"/>
</dbReference>
<organism evidence="1 2">
    <name type="scientific">Occallatibacter riparius</name>
    <dbReference type="NCBI Taxonomy" id="1002689"/>
    <lineage>
        <taxon>Bacteria</taxon>
        <taxon>Pseudomonadati</taxon>
        <taxon>Acidobacteriota</taxon>
        <taxon>Terriglobia</taxon>
        <taxon>Terriglobales</taxon>
        <taxon>Acidobacteriaceae</taxon>
        <taxon>Occallatibacter</taxon>
    </lineage>
</organism>
<name>A0A9J7BI38_9BACT</name>
<accession>A0A9J7BI38</accession>
<proteinExistence type="predicted"/>
<dbReference type="KEGG" id="orp:MOP44_17570"/>
<dbReference type="RefSeq" id="WP_260791559.1">
    <property type="nucleotide sequence ID" value="NZ_CP093313.1"/>
</dbReference>
<reference evidence="1" key="1">
    <citation type="submission" date="2021-04" db="EMBL/GenBank/DDBJ databases">
        <title>Phylogenetic analysis of Acidobacteriaceae.</title>
        <authorList>
            <person name="Qiu L."/>
            <person name="Zhang Q."/>
        </authorList>
    </citation>
    <scope>NUCLEOTIDE SEQUENCE</scope>
    <source>
        <strain evidence="1">DSM 25168</strain>
    </source>
</reference>
<protein>
    <submittedName>
        <fullName evidence="1">Uncharacterized protein</fullName>
    </submittedName>
</protein>